<accession>A0A6N4R3K2</accession>
<name>A0A6N4R3K2_9LEPT</name>
<protein>
    <recommendedName>
        <fullName evidence="3">DUF4468 domain-containing protein</fullName>
    </recommendedName>
</protein>
<evidence type="ECO:0000313" key="1">
    <source>
        <dbReference type="EMBL" id="TGL89055.1"/>
    </source>
</evidence>
<organism evidence="1 2">
    <name type="scientific">Leptospira yasudae</name>
    <dbReference type="NCBI Taxonomy" id="2202201"/>
    <lineage>
        <taxon>Bacteria</taxon>
        <taxon>Pseudomonadati</taxon>
        <taxon>Spirochaetota</taxon>
        <taxon>Spirochaetia</taxon>
        <taxon>Leptospirales</taxon>
        <taxon>Leptospiraceae</taxon>
        <taxon>Leptospira</taxon>
    </lineage>
</organism>
<sequence>MKRILFLFTSLILLTNCLSLTKIDENLYNQDLTRTYNRSKDQTFNATILAFKELKVGIEKIDKEKGIIVTEKVPFYEMVYLYGNQYQATGQQFTAYHKYYLQITGDKSNATVKTVKYRLWNNNVEQTEVNARWTKENVWDPFFKEIQVKLDGF</sequence>
<dbReference type="AlphaFoldDB" id="A0A6N4R3K2"/>
<dbReference type="RefSeq" id="WP_135569981.1">
    <property type="nucleotide sequence ID" value="NZ_RQGK01000004.1"/>
</dbReference>
<proteinExistence type="predicted"/>
<evidence type="ECO:0000313" key="2">
    <source>
        <dbReference type="Proteomes" id="UP000297613"/>
    </source>
</evidence>
<evidence type="ECO:0008006" key="3">
    <source>
        <dbReference type="Google" id="ProtNLM"/>
    </source>
</evidence>
<reference evidence="1 2" key="1">
    <citation type="journal article" date="2019" name="PLoS Negl. Trop. Dis.">
        <title>Revisiting the worldwide diversity of Leptospira species in the environment.</title>
        <authorList>
            <person name="Vincent A.T."/>
            <person name="Schiettekatte O."/>
            <person name="Bourhy P."/>
            <person name="Veyrier F.J."/>
            <person name="Picardeau M."/>
        </authorList>
    </citation>
    <scope>NUCLEOTIDE SEQUENCE [LARGE SCALE GENOMIC DNA]</scope>
    <source>
        <strain evidence="1 2">201702445</strain>
    </source>
</reference>
<dbReference type="EMBL" id="RQGM01000008">
    <property type="protein sequence ID" value="TGL89055.1"/>
    <property type="molecule type" value="Genomic_DNA"/>
</dbReference>
<gene>
    <name evidence="1" type="ORF">EHQ83_02390</name>
</gene>
<comment type="caution">
    <text evidence="1">The sequence shown here is derived from an EMBL/GenBank/DDBJ whole genome shotgun (WGS) entry which is preliminary data.</text>
</comment>
<dbReference type="Proteomes" id="UP000297613">
    <property type="component" value="Unassembled WGS sequence"/>
</dbReference>